<dbReference type="Proteomes" id="UP001244011">
    <property type="component" value="Unassembled WGS sequence"/>
</dbReference>
<proteinExistence type="inferred from homology"/>
<dbReference type="SUPFAM" id="SSF69593">
    <property type="entry name" value="Glycerol-3-phosphate (1)-acyltransferase"/>
    <property type="match status" value="1"/>
</dbReference>
<feature type="transmembrane region" description="Helical" evidence="4">
    <location>
        <begin position="21"/>
        <end position="44"/>
    </location>
</feature>
<evidence type="ECO:0000259" key="5">
    <source>
        <dbReference type="SMART" id="SM00563"/>
    </source>
</evidence>
<dbReference type="GO" id="GO:0012505">
    <property type="term" value="C:endomembrane system"/>
    <property type="evidence" value="ECO:0007669"/>
    <property type="project" value="TreeGrafter"/>
</dbReference>
<keyword evidence="4" id="KW-0812">Transmembrane</keyword>
<evidence type="ECO:0000256" key="2">
    <source>
        <dbReference type="ARBA" id="ARBA00022679"/>
    </source>
</evidence>
<keyword evidence="2" id="KW-0808">Transferase</keyword>
<keyword evidence="3 6" id="KW-0012">Acyltransferase</keyword>
<keyword evidence="4" id="KW-0472">Membrane</keyword>
<protein>
    <submittedName>
        <fullName evidence="6">1-acyl-sn-glycerol-3-phosphate acyltransferase</fullName>
    </submittedName>
</protein>
<accession>A0AAJ0BWH5</accession>
<reference evidence="6" key="1">
    <citation type="submission" date="2023-06" db="EMBL/GenBank/DDBJ databases">
        <title>Genome-scale phylogeny and comparative genomics of the fungal order Sordariales.</title>
        <authorList>
            <consortium name="Lawrence Berkeley National Laboratory"/>
            <person name="Hensen N."/>
            <person name="Bonometti L."/>
            <person name="Westerberg I."/>
            <person name="Brannstrom I.O."/>
            <person name="Guillou S."/>
            <person name="Cros-Aarteil S."/>
            <person name="Calhoun S."/>
            <person name="Haridas S."/>
            <person name="Kuo A."/>
            <person name="Mondo S."/>
            <person name="Pangilinan J."/>
            <person name="Riley R."/>
            <person name="Labutti K."/>
            <person name="Andreopoulos B."/>
            <person name="Lipzen A."/>
            <person name="Chen C."/>
            <person name="Yanf M."/>
            <person name="Daum C."/>
            <person name="Ng V."/>
            <person name="Clum A."/>
            <person name="Steindorff A."/>
            <person name="Ohm R."/>
            <person name="Martin F."/>
            <person name="Silar P."/>
            <person name="Natvig D."/>
            <person name="Lalanne C."/>
            <person name="Gautier V."/>
            <person name="Ament-Velasquez S.L."/>
            <person name="Kruys A."/>
            <person name="Hutchinson M.I."/>
            <person name="Powell A.J."/>
            <person name="Barry K."/>
            <person name="Miller A.N."/>
            <person name="Grigoriev I.V."/>
            <person name="Debuchy R."/>
            <person name="Gladieux P."/>
            <person name="Thoren M.H."/>
            <person name="Johannesson H."/>
        </authorList>
    </citation>
    <scope>NUCLEOTIDE SEQUENCE</scope>
    <source>
        <strain evidence="6">8032-3</strain>
    </source>
</reference>
<dbReference type="InterPro" id="IPR032098">
    <property type="entry name" value="Acyltransf_C"/>
</dbReference>
<evidence type="ECO:0000256" key="3">
    <source>
        <dbReference type="ARBA" id="ARBA00023315"/>
    </source>
</evidence>
<dbReference type="GeneID" id="85305733"/>
<sequence length="330" mass="37765">MGRSPPRPSPIPRPLTHLRGLLLIIPWLAYLLVADIILSLLLLLKPFRPDTVYDASSAVAWTVWRWIQAVFEGANGADVEVSVSVSIPATGGDSLPPGESAVVVANHVGWCDFYMIQALAMRSGMLGRCRWFAKVQLRRVPFLGWGLWAMGMPMVSRKWMRDRLELDRVFGGIVERRWPVWLISFSEATRFTPAKYAESQAWCAANSRPQPQHLLYPRTKGFVATVQHLRRAPHVRAVYDVAIAYERDGQWHIAPDMWETLSLPHLSRPAAAEGGRGFRFHVHVRRFPMEELPTDDEGLATWLEQRWVEKGEWLEAKRVEWAQENRKKES</sequence>
<evidence type="ECO:0000313" key="6">
    <source>
        <dbReference type="EMBL" id="KAK1764703.1"/>
    </source>
</evidence>
<keyword evidence="4" id="KW-1133">Transmembrane helix</keyword>
<evidence type="ECO:0000313" key="7">
    <source>
        <dbReference type="Proteomes" id="UP001244011"/>
    </source>
</evidence>
<dbReference type="InterPro" id="IPR002123">
    <property type="entry name" value="Plipid/glycerol_acylTrfase"/>
</dbReference>
<dbReference type="Pfam" id="PF16076">
    <property type="entry name" value="Acyltransf_C"/>
    <property type="match status" value="1"/>
</dbReference>
<feature type="domain" description="Phospholipid/glycerol acyltransferase" evidence="5">
    <location>
        <begin position="101"/>
        <end position="223"/>
    </location>
</feature>
<name>A0AAJ0BWH5_9PEZI</name>
<organism evidence="6 7">
    <name type="scientific">Phialemonium atrogriseum</name>
    <dbReference type="NCBI Taxonomy" id="1093897"/>
    <lineage>
        <taxon>Eukaryota</taxon>
        <taxon>Fungi</taxon>
        <taxon>Dikarya</taxon>
        <taxon>Ascomycota</taxon>
        <taxon>Pezizomycotina</taxon>
        <taxon>Sordariomycetes</taxon>
        <taxon>Sordariomycetidae</taxon>
        <taxon>Cephalothecales</taxon>
        <taxon>Cephalothecaceae</taxon>
        <taxon>Phialemonium</taxon>
    </lineage>
</organism>
<comment type="similarity">
    <text evidence="1">Belongs to the 1-acyl-sn-glycerol-3-phosphate acyltransferase family.</text>
</comment>
<comment type="caution">
    <text evidence="6">The sequence shown here is derived from an EMBL/GenBank/DDBJ whole genome shotgun (WGS) entry which is preliminary data.</text>
</comment>
<gene>
    <name evidence="6" type="ORF">QBC33DRAFT_196952</name>
</gene>
<evidence type="ECO:0000256" key="1">
    <source>
        <dbReference type="ARBA" id="ARBA00008655"/>
    </source>
</evidence>
<dbReference type="SMART" id="SM00563">
    <property type="entry name" value="PlsC"/>
    <property type="match status" value="1"/>
</dbReference>
<evidence type="ECO:0000256" key="4">
    <source>
        <dbReference type="SAM" id="Phobius"/>
    </source>
</evidence>
<dbReference type="CDD" id="cd07990">
    <property type="entry name" value="LPLAT_LCLAT1-like"/>
    <property type="match status" value="1"/>
</dbReference>
<dbReference type="PANTHER" id="PTHR10983">
    <property type="entry name" value="1-ACYLGLYCEROL-3-PHOSPHATE ACYLTRANSFERASE-RELATED"/>
    <property type="match status" value="1"/>
</dbReference>
<dbReference type="RefSeq" id="XP_060280916.1">
    <property type="nucleotide sequence ID" value="XM_060422546.1"/>
</dbReference>
<dbReference type="AlphaFoldDB" id="A0AAJ0BWH5"/>
<dbReference type="PANTHER" id="PTHR10983:SF24">
    <property type="entry name" value="1-ACYLGLYCEROL-3-PHOSPHATE O-ACYLTRANSFERASE 3, ISOFORM E-RELATED"/>
    <property type="match status" value="1"/>
</dbReference>
<dbReference type="Pfam" id="PF01553">
    <property type="entry name" value="Acyltransferase"/>
    <property type="match status" value="1"/>
</dbReference>
<keyword evidence="7" id="KW-1185">Reference proteome</keyword>
<dbReference type="EMBL" id="MU839019">
    <property type="protein sequence ID" value="KAK1764703.1"/>
    <property type="molecule type" value="Genomic_DNA"/>
</dbReference>
<dbReference type="GO" id="GO:0003841">
    <property type="term" value="F:1-acylglycerol-3-phosphate O-acyltransferase activity"/>
    <property type="evidence" value="ECO:0007669"/>
    <property type="project" value="TreeGrafter"/>
</dbReference>